<dbReference type="InterPro" id="IPR031981">
    <property type="entry name" value="MIEAP_C"/>
</dbReference>
<organism evidence="4 5">
    <name type="scientific">Magallana gigas</name>
    <name type="common">Pacific oyster</name>
    <name type="synonym">Crassostrea gigas</name>
    <dbReference type="NCBI Taxonomy" id="29159"/>
    <lineage>
        <taxon>Eukaryota</taxon>
        <taxon>Metazoa</taxon>
        <taxon>Spiralia</taxon>
        <taxon>Lophotrochozoa</taxon>
        <taxon>Mollusca</taxon>
        <taxon>Bivalvia</taxon>
        <taxon>Autobranchia</taxon>
        <taxon>Pteriomorphia</taxon>
        <taxon>Ostreida</taxon>
        <taxon>Ostreoidea</taxon>
        <taxon>Ostreidae</taxon>
        <taxon>Magallana</taxon>
    </lineage>
</organism>
<evidence type="ECO:0000313" key="4">
    <source>
        <dbReference type="EnsemblMetazoa" id="G27360.1:cds"/>
    </source>
</evidence>
<sequence>MPVTGRERGGTQPAGAQKSKLPTKTPSNTKPAKNASAQGAVAKNPSPSPVQRSRPLPPTPLEEETTPLKEEKRKVLKGLNKSIASNNVSDQKLKATEKQHEDISKELQTLAQELNVTDGSPQKIIEAACREIRNSKETTTKDQLRGKADELEELKKVIFSVNTVIVKEHEHDKEKAIARIQDLYREIQNLKETTTKDKKIGRAKELESNLEELKKVVFLVTKVKEKEHNIEKTKAKIQDLHRCQEDLTLVKTAVMNPTKSKDFKLTQSTEEVVERINALHGIEHDCLELKAVIFNKELRKFALFGELEENQCTVEKANKIVEELTSMYKKMEADQKMLCTVILGKNKEPDMEEALNTVQFLKKAADESNNDIQQKKAELEQMEKDIDLLMKQLKETENKHQTMFKTYQEREQKLRNDLKEVKSQKEIALTRLSEVAGAKLTESNPLITDLSDPNRPEKIGEQFSELYDNLWTDIFEKLSGTCKLSERDSIQTLLQILEDSYGYCKDISSKRYSNTLAELTLWKLVDPKETPSKVPNKKEKNTPEKKKDADTKETTANITLEELQKLQTLLVSPSSSSPADSKAVDSILAKIGLNVTSLSNIKKMLKSSLEGTSVIIQESFWKQRSEDPNGQKEVLECTKPFLLKCVHICWLMVGQDPPVFLRFSDKCKDKFNKDIYREYTASGKMLDFVVWPAIFLHENGPLLKKGVAQPISKK</sequence>
<dbReference type="EnsemblMetazoa" id="G27360.1">
    <property type="protein sequence ID" value="G27360.1:cds"/>
    <property type="gene ID" value="G27360"/>
</dbReference>
<dbReference type="Pfam" id="PF16026">
    <property type="entry name" value="MIEAP"/>
    <property type="match status" value="1"/>
</dbReference>
<evidence type="ECO:0000259" key="3">
    <source>
        <dbReference type="Pfam" id="PF16026"/>
    </source>
</evidence>
<keyword evidence="5" id="KW-1185">Reference proteome</keyword>
<keyword evidence="1" id="KW-0175">Coiled coil</keyword>
<feature type="coiled-coil region" evidence="1">
    <location>
        <begin position="93"/>
        <end position="243"/>
    </location>
</feature>
<dbReference type="Proteomes" id="UP000005408">
    <property type="component" value="Unassembled WGS sequence"/>
</dbReference>
<feature type="domain" description="Mitochondria-eating protein C-terminal" evidence="3">
    <location>
        <begin position="638"/>
        <end position="709"/>
    </location>
</feature>
<feature type="region of interest" description="Disordered" evidence="2">
    <location>
        <begin position="530"/>
        <end position="554"/>
    </location>
</feature>
<feature type="coiled-coil region" evidence="1">
    <location>
        <begin position="314"/>
        <end position="431"/>
    </location>
</feature>
<reference evidence="4" key="1">
    <citation type="submission" date="2022-08" db="UniProtKB">
        <authorList>
            <consortium name="EnsemblMetazoa"/>
        </authorList>
    </citation>
    <scope>IDENTIFICATION</scope>
    <source>
        <strain evidence="4">05x7-T-G4-1.051#20</strain>
    </source>
</reference>
<evidence type="ECO:0000313" key="5">
    <source>
        <dbReference type="Proteomes" id="UP000005408"/>
    </source>
</evidence>
<accession>A0A8W8LCD9</accession>
<feature type="compositionally biased region" description="Basic and acidic residues" evidence="2">
    <location>
        <begin position="530"/>
        <end position="553"/>
    </location>
</feature>
<feature type="compositionally biased region" description="Polar residues" evidence="2">
    <location>
        <begin position="20"/>
        <end position="37"/>
    </location>
</feature>
<feature type="region of interest" description="Disordered" evidence="2">
    <location>
        <begin position="1"/>
        <end position="74"/>
    </location>
</feature>
<proteinExistence type="predicted"/>
<evidence type="ECO:0000256" key="2">
    <source>
        <dbReference type="SAM" id="MobiDB-lite"/>
    </source>
</evidence>
<name>A0A8W8LCD9_MAGGI</name>
<dbReference type="AlphaFoldDB" id="A0A8W8LCD9"/>
<evidence type="ECO:0000256" key="1">
    <source>
        <dbReference type="SAM" id="Coils"/>
    </source>
</evidence>
<protein>
    <recommendedName>
        <fullName evidence="3">Mitochondria-eating protein C-terminal domain-containing protein</fullName>
    </recommendedName>
</protein>